<dbReference type="InterPro" id="IPR018356">
    <property type="entry name" value="Tscrpt_reg_HTH_DeoR_CS"/>
</dbReference>
<dbReference type="InterPro" id="IPR050313">
    <property type="entry name" value="Carb_Metab_HTH_regulators"/>
</dbReference>
<dbReference type="InterPro" id="IPR037171">
    <property type="entry name" value="NagB/RpiA_transferase-like"/>
</dbReference>
<dbReference type="EMBL" id="CP000507">
    <property type="protein sequence ID" value="ABM01122.1"/>
    <property type="molecule type" value="Genomic_DNA"/>
</dbReference>
<dbReference type="SMART" id="SM01134">
    <property type="entry name" value="DeoRC"/>
    <property type="match status" value="1"/>
</dbReference>
<proteinExistence type="predicted"/>
<feature type="domain" description="HTH deoR-type" evidence="5">
    <location>
        <begin position="8"/>
        <end position="63"/>
    </location>
</feature>
<dbReference type="HOGENOM" id="CLU_060699_2_1_6"/>
<evidence type="ECO:0000256" key="4">
    <source>
        <dbReference type="ARBA" id="ARBA00023163"/>
    </source>
</evidence>
<dbReference type="RefSeq" id="WP_011761027.1">
    <property type="nucleotide sequence ID" value="NC_008700.1"/>
</dbReference>
<dbReference type="Pfam" id="PF08220">
    <property type="entry name" value="HTH_DeoR"/>
    <property type="match status" value="1"/>
</dbReference>
<reference evidence="6 7" key="1">
    <citation type="submission" date="2006-12" db="EMBL/GenBank/DDBJ databases">
        <title>Complete sequence of Shewanella amazonensis SB2B.</title>
        <authorList>
            <consortium name="US DOE Joint Genome Institute"/>
            <person name="Copeland A."/>
            <person name="Lucas S."/>
            <person name="Lapidus A."/>
            <person name="Barry K."/>
            <person name="Detter J.C."/>
            <person name="Glavina del Rio T."/>
            <person name="Hammon N."/>
            <person name="Israni S."/>
            <person name="Dalin E."/>
            <person name="Tice H."/>
            <person name="Pitluck S."/>
            <person name="Munk A.C."/>
            <person name="Brettin T."/>
            <person name="Bruce D."/>
            <person name="Han C."/>
            <person name="Tapia R."/>
            <person name="Gilna P."/>
            <person name="Schmutz J."/>
            <person name="Larimer F."/>
            <person name="Land M."/>
            <person name="Hauser L."/>
            <person name="Kyrpides N."/>
            <person name="Mikhailova N."/>
            <person name="Fredrickson J."/>
            <person name="Richardson P."/>
        </authorList>
    </citation>
    <scope>NUCLEOTIDE SEQUENCE [LARGE SCALE GENOMIC DNA]</scope>
    <source>
        <strain evidence="7">ATCC BAA-1098 / SB2B</strain>
    </source>
</reference>
<organism evidence="6 7">
    <name type="scientific">Shewanella amazonensis (strain ATCC BAA-1098 / SB2B)</name>
    <dbReference type="NCBI Taxonomy" id="326297"/>
    <lineage>
        <taxon>Bacteria</taxon>
        <taxon>Pseudomonadati</taxon>
        <taxon>Pseudomonadota</taxon>
        <taxon>Gammaproteobacteria</taxon>
        <taxon>Alteromonadales</taxon>
        <taxon>Shewanellaceae</taxon>
        <taxon>Shewanella</taxon>
    </lineage>
</organism>
<evidence type="ECO:0000256" key="1">
    <source>
        <dbReference type="ARBA" id="ARBA00022491"/>
    </source>
</evidence>
<evidence type="ECO:0000313" key="7">
    <source>
        <dbReference type="Proteomes" id="UP000009175"/>
    </source>
</evidence>
<dbReference type="Pfam" id="PF00455">
    <property type="entry name" value="DeoRC"/>
    <property type="match status" value="1"/>
</dbReference>
<evidence type="ECO:0000313" key="6">
    <source>
        <dbReference type="EMBL" id="ABM01122.1"/>
    </source>
</evidence>
<dbReference type="SMART" id="SM00420">
    <property type="entry name" value="HTH_DEOR"/>
    <property type="match status" value="1"/>
</dbReference>
<dbReference type="InterPro" id="IPR036388">
    <property type="entry name" value="WH-like_DNA-bd_sf"/>
</dbReference>
<dbReference type="SUPFAM" id="SSF46785">
    <property type="entry name" value="Winged helix' DNA-binding domain"/>
    <property type="match status" value="1"/>
</dbReference>
<gene>
    <name evidence="6" type="ordered locus">Sama_2919</name>
</gene>
<dbReference type="GO" id="GO:0003677">
    <property type="term" value="F:DNA binding"/>
    <property type="evidence" value="ECO:0007669"/>
    <property type="project" value="UniProtKB-KW"/>
</dbReference>
<keyword evidence="1" id="KW-0678">Repressor</keyword>
<keyword evidence="2" id="KW-0805">Transcription regulation</keyword>
<keyword evidence="3" id="KW-0238">DNA-binding</keyword>
<dbReference type="InterPro" id="IPR001034">
    <property type="entry name" value="DeoR_HTH"/>
</dbReference>
<evidence type="ECO:0000256" key="3">
    <source>
        <dbReference type="ARBA" id="ARBA00023125"/>
    </source>
</evidence>
<dbReference type="Proteomes" id="UP000009175">
    <property type="component" value="Chromosome"/>
</dbReference>
<dbReference type="GO" id="GO:0003700">
    <property type="term" value="F:DNA-binding transcription factor activity"/>
    <property type="evidence" value="ECO:0007669"/>
    <property type="project" value="InterPro"/>
</dbReference>
<dbReference type="InterPro" id="IPR036390">
    <property type="entry name" value="WH_DNA-bd_sf"/>
</dbReference>
<dbReference type="InterPro" id="IPR014036">
    <property type="entry name" value="DeoR-like_C"/>
</dbReference>
<accession>A1S9R5</accession>
<protein>
    <submittedName>
        <fullName evidence="6">DeoR-family transcriptional regulator</fullName>
    </submittedName>
</protein>
<dbReference type="KEGG" id="saz:Sama_2919"/>
<sequence>MLDYASFPDQRQTLIKTRLLQDGRVVCAQLAAELGVSEHTIRRDLQELASQGVCKKVYGGAVNVVADPPGLAERIHLTGEEKQKLGRASAQLLRAGDCVFVDSGSTNMAIAKAISQQQAITFVTHVPEIAVELLKLAHCEVILLGGKLNRKIGASVGPATIRQLETMYFDQCLLGACALDPEEGVTVFDFDDAEFKRTIVKQSSEVIVALTQDKLGTVAKHRVMQVSEISTLVLAGASVPGVLAKLAQSNVNIVQAD</sequence>
<dbReference type="Gene3D" id="1.10.10.10">
    <property type="entry name" value="Winged helix-like DNA-binding domain superfamily/Winged helix DNA-binding domain"/>
    <property type="match status" value="1"/>
</dbReference>
<dbReference type="PROSITE" id="PS51000">
    <property type="entry name" value="HTH_DEOR_2"/>
    <property type="match status" value="1"/>
</dbReference>
<dbReference type="eggNOG" id="COG1349">
    <property type="taxonomic scope" value="Bacteria"/>
</dbReference>
<evidence type="ECO:0000259" key="5">
    <source>
        <dbReference type="PROSITE" id="PS51000"/>
    </source>
</evidence>
<keyword evidence="4" id="KW-0804">Transcription</keyword>
<dbReference type="PANTHER" id="PTHR30363">
    <property type="entry name" value="HTH-TYPE TRANSCRIPTIONAL REGULATOR SRLR-RELATED"/>
    <property type="match status" value="1"/>
</dbReference>
<dbReference type="PRINTS" id="PR00037">
    <property type="entry name" value="HTHLACR"/>
</dbReference>
<dbReference type="OrthoDB" id="5685843at2"/>
<evidence type="ECO:0000256" key="2">
    <source>
        <dbReference type="ARBA" id="ARBA00023015"/>
    </source>
</evidence>
<dbReference type="STRING" id="326297.Sama_2919"/>
<dbReference type="SUPFAM" id="SSF100950">
    <property type="entry name" value="NagB/RpiA/CoA transferase-like"/>
    <property type="match status" value="1"/>
</dbReference>
<dbReference type="Gene3D" id="3.40.50.1360">
    <property type="match status" value="1"/>
</dbReference>
<dbReference type="PANTHER" id="PTHR30363:SF4">
    <property type="entry name" value="GLYCEROL-3-PHOSPHATE REGULON REPRESSOR"/>
    <property type="match status" value="1"/>
</dbReference>
<name>A1S9R5_SHEAM</name>
<keyword evidence="7" id="KW-1185">Reference proteome</keyword>
<dbReference type="AlphaFoldDB" id="A1S9R5"/>
<dbReference type="PROSITE" id="PS00894">
    <property type="entry name" value="HTH_DEOR_1"/>
    <property type="match status" value="1"/>
</dbReference>